<dbReference type="PANTHER" id="PTHR43391">
    <property type="entry name" value="RETINOL DEHYDROGENASE-RELATED"/>
    <property type="match status" value="1"/>
</dbReference>
<reference evidence="5 6" key="1">
    <citation type="journal article" date="2018" name="Science">
        <title>The opium poppy genome and morphinan production.</title>
        <authorList>
            <person name="Guo L."/>
            <person name="Winzer T."/>
            <person name="Yang X."/>
            <person name="Li Y."/>
            <person name="Ning Z."/>
            <person name="He Z."/>
            <person name="Teodor R."/>
            <person name="Lu Y."/>
            <person name="Bowser T.A."/>
            <person name="Graham I.A."/>
            <person name="Ye K."/>
        </authorList>
    </citation>
    <scope>NUCLEOTIDE SEQUENCE [LARGE SCALE GENOMIC DNA]</scope>
    <source>
        <strain evidence="6">cv. HN1</strain>
        <tissue evidence="5">Leaves</tissue>
    </source>
</reference>
<evidence type="ECO:0000256" key="4">
    <source>
        <dbReference type="RuleBase" id="RU000363"/>
    </source>
</evidence>
<keyword evidence="6" id="KW-1185">Reference proteome</keyword>
<dbReference type="PRINTS" id="PR00081">
    <property type="entry name" value="GDHRDH"/>
</dbReference>
<dbReference type="AlphaFoldDB" id="A0A4Y7JHV4"/>
<dbReference type="Gene3D" id="3.40.50.720">
    <property type="entry name" value="NAD(P)-binding Rossmann-like Domain"/>
    <property type="match status" value="1"/>
</dbReference>
<comment type="subcellular location">
    <subcellularLocation>
        <location evidence="1">Membrane</location>
        <topology evidence="1">Single-pass type II membrane protein</topology>
    </subcellularLocation>
</comment>
<dbReference type="Gramene" id="RZC59378">
    <property type="protein sequence ID" value="RZC59378"/>
    <property type="gene ID" value="C5167_006675"/>
</dbReference>
<dbReference type="InterPro" id="IPR020904">
    <property type="entry name" value="Sc_DH/Rdtase_CS"/>
</dbReference>
<organism evidence="5 6">
    <name type="scientific">Papaver somniferum</name>
    <name type="common">Opium poppy</name>
    <dbReference type="NCBI Taxonomy" id="3469"/>
    <lineage>
        <taxon>Eukaryota</taxon>
        <taxon>Viridiplantae</taxon>
        <taxon>Streptophyta</taxon>
        <taxon>Embryophyta</taxon>
        <taxon>Tracheophyta</taxon>
        <taxon>Spermatophyta</taxon>
        <taxon>Magnoliopsida</taxon>
        <taxon>Ranunculales</taxon>
        <taxon>Papaveraceae</taxon>
        <taxon>Papaveroideae</taxon>
        <taxon>Papaver</taxon>
    </lineage>
</organism>
<dbReference type="EMBL" id="CM010718">
    <property type="protein sequence ID" value="RZC59378.1"/>
    <property type="molecule type" value="Genomic_DNA"/>
</dbReference>
<dbReference type="InterPro" id="IPR002347">
    <property type="entry name" value="SDR_fam"/>
</dbReference>
<dbReference type="STRING" id="3469.A0A4Y7JHV4"/>
<dbReference type="SUPFAM" id="SSF51735">
    <property type="entry name" value="NAD(P)-binding Rossmann-fold domains"/>
    <property type="match status" value="1"/>
</dbReference>
<dbReference type="PRINTS" id="PR00080">
    <property type="entry name" value="SDRFAMILY"/>
</dbReference>
<keyword evidence="3" id="KW-0560">Oxidoreductase</keyword>
<dbReference type="Proteomes" id="UP000316621">
    <property type="component" value="Chromosome 4"/>
</dbReference>
<gene>
    <name evidence="5" type="ORF">C5167_006675</name>
</gene>
<accession>A0A4Y7JHV4</accession>
<dbReference type="InterPro" id="IPR036291">
    <property type="entry name" value="NAD(P)-bd_dom_sf"/>
</dbReference>
<protein>
    <submittedName>
        <fullName evidence="5">Uncharacterized protein</fullName>
    </submittedName>
</protein>
<dbReference type="PANTHER" id="PTHR43391:SF89">
    <property type="entry name" value="11-BETA-HYDROXYSTEROID DEHYDROGENASE 1A-RELATED"/>
    <property type="match status" value="1"/>
</dbReference>
<evidence type="ECO:0000256" key="1">
    <source>
        <dbReference type="ARBA" id="ARBA00004606"/>
    </source>
</evidence>
<evidence type="ECO:0000313" key="5">
    <source>
        <dbReference type="EMBL" id="RZC59378.1"/>
    </source>
</evidence>
<dbReference type="GO" id="GO:0016491">
    <property type="term" value="F:oxidoreductase activity"/>
    <property type="evidence" value="ECO:0007669"/>
    <property type="project" value="UniProtKB-KW"/>
</dbReference>
<comment type="similarity">
    <text evidence="2 4">Belongs to the short-chain dehydrogenases/reductases (SDR) family.</text>
</comment>
<dbReference type="Pfam" id="PF00106">
    <property type="entry name" value="adh_short"/>
    <property type="match status" value="1"/>
</dbReference>
<dbReference type="OMA" id="VRREDEC"/>
<dbReference type="PROSITE" id="PS00061">
    <property type="entry name" value="ADH_SHORT"/>
    <property type="match status" value="1"/>
</dbReference>
<dbReference type="GO" id="GO:0016020">
    <property type="term" value="C:membrane"/>
    <property type="evidence" value="ECO:0007669"/>
    <property type="project" value="UniProtKB-SubCell"/>
</dbReference>
<evidence type="ECO:0000256" key="3">
    <source>
        <dbReference type="ARBA" id="ARBA00023002"/>
    </source>
</evidence>
<sequence>MAYEMIEYIFVDHLVNNAGISSVCMFEESGDIANFAPVMDINFWGAVYPTYFAVPQLRKSNGRIVVTASAAGWLPTPRMSYYNASKAALINFFDGLRTEFGSDIKITIATPGYIESELTQGKFLMKDGNMEVDQDMRDVQIGPAPVLRAEQCARGIVNSASYLWRVFCPELLEWMMRMLLMTGTGSSATDALSKKILDITGAKYFFYPDSIRTQSELKTD</sequence>
<evidence type="ECO:0000313" key="6">
    <source>
        <dbReference type="Proteomes" id="UP000316621"/>
    </source>
</evidence>
<name>A0A4Y7JHV4_PAPSO</name>
<dbReference type="GO" id="GO:0005829">
    <property type="term" value="C:cytosol"/>
    <property type="evidence" value="ECO:0007669"/>
    <property type="project" value="TreeGrafter"/>
</dbReference>
<evidence type="ECO:0000256" key="2">
    <source>
        <dbReference type="ARBA" id="ARBA00006484"/>
    </source>
</evidence>
<proteinExistence type="inferred from homology"/>